<evidence type="ECO:0000256" key="1">
    <source>
        <dbReference type="SAM" id="MobiDB-lite"/>
    </source>
</evidence>
<protein>
    <submittedName>
        <fullName evidence="2">Uncharacterized protein</fullName>
    </submittedName>
</protein>
<feature type="compositionally biased region" description="Polar residues" evidence="1">
    <location>
        <begin position="15"/>
        <end position="24"/>
    </location>
</feature>
<reference evidence="2" key="1">
    <citation type="submission" date="2018-02" db="EMBL/GenBank/DDBJ databases">
        <title>Rhizophora mucronata_Transcriptome.</title>
        <authorList>
            <person name="Meera S.P."/>
            <person name="Sreeshan A."/>
            <person name="Augustine A."/>
        </authorList>
    </citation>
    <scope>NUCLEOTIDE SEQUENCE</scope>
    <source>
        <tissue evidence="2">Leaf</tissue>
    </source>
</reference>
<dbReference type="EMBL" id="GGEC01072200">
    <property type="protein sequence ID" value="MBX52684.1"/>
    <property type="molecule type" value="Transcribed_RNA"/>
</dbReference>
<feature type="region of interest" description="Disordered" evidence="1">
    <location>
        <begin position="1"/>
        <end position="24"/>
    </location>
</feature>
<dbReference type="AlphaFoldDB" id="A0A2P2PD77"/>
<evidence type="ECO:0000313" key="2">
    <source>
        <dbReference type="EMBL" id="MBX52684.1"/>
    </source>
</evidence>
<accession>A0A2P2PD77</accession>
<proteinExistence type="predicted"/>
<sequence>MPKISPLRRPHLANYQMNNRNILT</sequence>
<feature type="compositionally biased region" description="Basic residues" evidence="1">
    <location>
        <begin position="1"/>
        <end position="11"/>
    </location>
</feature>
<name>A0A2P2PD77_RHIMU</name>
<organism evidence="2">
    <name type="scientific">Rhizophora mucronata</name>
    <name type="common">Asiatic mangrove</name>
    <dbReference type="NCBI Taxonomy" id="61149"/>
    <lineage>
        <taxon>Eukaryota</taxon>
        <taxon>Viridiplantae</taxon>
        <taxon>Streptophyta</taxon>
        <taxon>Embryophyta</taxon>
        <taxon>Tracheophyta</taxon>
        <taxon>Spermatophyta</taxon>
        <taxon>Magnoliopsida</taxon>
        <taxon>eudicotyledons</taxon>
        <taxon>Gunneridae</taxon>
        <taxon>Pentapetalae</taxon>
        <taxon>rosids</taxon>
        <taxon>fabids</taxon>
        <taxon>Malpighiales</taxon>
        <taxon>Rhizophoraceae</taxon>
        <taxon>Rhizophora</taxon>
    </lineage>
</organism>